<dbReference type="AlphaFoldDB" id="A0A3E2NJP5"/>
<accession>A0A3E2NJP5</accession>
<evidence type="ECO:0000313" key="3">
    <source>
        <dbReference type="Proteomes" id="UP000260823"/>
    </source>
</evidence>
<feature type="region of interest" description="Disordered" evidence="1">
    <location>
        <begin position="168"/>
        <end position="199"/>
    </location>
</feature>
<name>A0A3E2NJP5_9SPHI</name>
<dbReference type="Proteomes" id="UP000260823">
    <property type="component" value="Unassembled WGS sequence"/>
</dbReference>
<feature type="compositionally biased region" description="Basic and acidic residues" evidence="1">
    <location>
        <begin position="402"/>
        <end position="417"/>
    </location>
</feature>
<sequence>MDQNLENRYKEILWELLANPAENGQQHRQALERLVQDNPQSGLLQMMYARTGEPSDLAKASVYFTPSTLYKIINDPDSLLPVSRDRINKSLGSSEPAQSAALVTTEVIVEQEGTQEAPVSDEPVAAEESLIVTEAPAQEEVVPTEPAIEELPPALPEHVEEAVANDPEEQHYAEPVEEPYQEPAPLVSEPEEEESNPWDMSKLAEPVVEDETFSNTETMGHEGIWEATFHQPESVLEGEPTPTFSIPASSEFNIPTYDHSLSAYEMEAIGLNPVEPTELTVDYPVENVFHKQDEIDDEVYDEIVSIDEIGIAGLSNKFALDADEAAEQSSLVEEVPAETSTPQPFDPETERLIYGNIAATDYLSFDKKLDELRTGFAIVAEDADQAEPESPAQQPSEDEIEEPKSHQASTEEPKPTEPEPAVARYNDDTMPYSFLWWLDKTRKEHASVNQPYAEPVNKAAQAEATMQESKKASGDELQQQYFENIVNLTSVSSIGIVDPPKVEFDHNKKEDVIIERFIQTDPQIKPLSADKLDNENKAKKSSEDQDALVTETLARIYSDQMLYHKAIATYKKLMLKIPEKKLYFAAQIEQLEKKTN</sequence>
<evidence type="ECO:0000256" key="1">
    <source>
        <dbReference type="SAM" id="MobiDB-lite"/>
    </source>
</evidence>
<dbReference type="EMBL" id="QWDE01000006">
    <property type="protein sequence ID" value="RFZ81209.1"/>
    <property type="molecule type" value="Genomic_DNA"/>
</dbReference>
<organism evidence="2 3">
    <name type="scientific">Mucilaginibacter terrenus</name>
    <dbReference type="NCBI Taxonomy" id="2482727"/>
    <lineage>
        <taxon>Bacteria</taxon>
        <taxon>Pseudomonadati</taxon>
        <taxon>Bacteroidota</taxon>
        <taxon>Sphingobacteriia</taxon>
        <taxon>Sphingobacteriales</taxon>
        <taxon>Sphingobacteriaceae</taxon>
        <taxon>Mucilaginibacter</taxon>
    </lineage>
</organism>
<evidence type="ECO:0008006" key="4">
    <source>
        <dbReference type="Google" id="ProtNLM"/>
    </source>
</evidence>
<evidence type="ECO:0000313" key="2">
    <source>
        <dbReference type="EMBL" id="RFZ81209.1"/>
    </source>
</evidence>
<keyword evidence="3" id="KW-1185">Reference proteome</keyword>
<reference evidence="2 3" key="1">
    <citation type="submission" date="2018-08" db="EMBL/GenBank/DDBJ databases">
        <title>Mucilaginibacter terrae sp. nov., isolated from manganese diggings.</title>
        <authorList>
            <person name="Huang Y."/>
            <person name="Zhou Z."/>
        </authorList>
    </citation>
    <scope>NUCLEOTIDE SEQUENCE [LARGE SCALE GENOMIC DNA]</scope>
    <source>
        <strain evidence="2 3">ZH6</strain>
    </source>
</reference>
<proteinExistence type="predicted"/>
<gene>
    <name evidence="2" type="ORF">DYU05_19685</name>
</gene>
<feature type="region of interest" description="Disordered" evidence="1">
    <location>
        <begin position="380"/>
        <end position="424"/>
    </location>
</feature>
<protein>
    <recommendedName>
        <fullName evidence="4">Tetratricopeptide repeat protein</fullName>
    </recommendedName>
</protein>
<feature type="region of interest" description="Disordered" evidence="1">
    <location>
        <begin position="329"/>
        <end position="348"/>
    </location>
</feature>
<comment type="caution">
    <text evidence="2">The sequence shown here is derived from an EMBL/GenBank/DDBJ whole genome shotgun (WGS) entry which is preliminary data.</text>
</comment>